<dbReference type="Pfam" id="PF14535">
    <property type="entry name" value="AMP-binding_C_2"/>
    <property type="match status" value="1"/>
</dbReference>
<evidence type="ECO:0000259" key="1">
    <source>
        <dbReference type="Pfam" id="PF14535"/>
    </source>
</evidence>
<feature type="non-terminal residue" evidence="2">
    <location>
        <position position="1"/>
    </location>
</feature>
<dbReference type="EMBL" id="DNZF01000022">
    <property type="protein sequence ID" value="HBK52484.1"/>
    <property type="molecule type" value="Genomic_DNA"/>
</dbReference>
<keyword evidence="2" id="KW-0436">Ligase</keyword>
<name>A0A354YTG6_9FIRM</name>
<dbReference type="PANTHER" id="PTHR43439">
    <property type="entry name" value="PHENYLACETATE-COENZYME A LIGASE"/>
    <property type="match status" value="1"/>
</dbReference>
<dbReference type="InterPro" id="IPR051414">
    <property type="entry name" value="Adenylate-forming_Reductase"/>
</dbReference>
<proteinExistence type="predicted"/>
<dbReference type="InterPro" id="IPR045851">
    <property type="entry name" value="AMP-bd_C_sf"/>
</dbReference>
<dbReference type="InterPro" id="IPR028154">
    <property type="entry name" value="AMP-dep_Lig_C"/>
</dbReference>
<feature type="domain" description="AMP-dependent ligase C-terminal" evidence="1">
    <location>
        <begin position="11"/>
        <end position="107"/>
    </location>
</feature>
<sequence length="109" mass="12244">GRSDDMVIIRGVNVFPSMVESVLLNIPGVEPHYLLIVDRKGNLDQLEVQVEVSERLFSDEVRKLEELGGLIRKDLESNLGIGVKVRLVEPKSIPRSEGKAQRVIDKRNV</sequence>
<comment type="caution">
    <text evidence="2">The sequence shown here is derived from an EMBL/GenBank/DDBJ whole genome shotgun (WGS) entry which is preliminary data.</text>
</comment>
<protein>
    <submittedName>
        <fullName evidence="2">Phenylacetate--CoA ligase</fullName>
    </submittedName>
</protein>
<evidence type="ECO:0000313" key="2">
    <source>
        <dbReference type="EMBL" id="HBK52484.1"/>
    </source>
</evidence>
<organism evidence="2 3">
    <name type="scientific">Syntrophomonas wolfei</name>
    <dbReference type="NCBI Taxonomy" id="863"/>
    <lineage>
        <taxon>Bacteria</taxon>
        <taxon>Bacillati</taxon>
        <taxon>Bacillota</taxon>
        <taxon>Clostridia</taxon>
        <taxon>Eubacteriales</taxon>
        <taxon>Syntrophomonadaceae</taxon>
        <taxon>Syntrophomonas</taxon>
    </lineage>
</organism>
<dbReference type="GO" id="GO:0016874">
    <property type="term" value="F:ligase activity"/>
    <property type="evidence" value="ECO:0007669"/>
    <property type="project" value="UniProtKB-KW"/>
</dbReference>
<dbReference type="Gene3D" id="3.30.300.30">
    <property type="match status" value="1"/>
</dbReference>
<dbReference type="PANTHER" id="PTHR43439:SF1">
    <property type="entry name" value="PHENYLACETATE-COENZYME A LIGASE"/>
    <property type="match status" value="1"/>
</dbReference>
<dbReference type="Proteomes" id="UP000263273">
    <property type="component" value="Unassembled WGS sequence"/>
</dbReference>
<gene>
    <name evidence="2" type="ORF">DDZ44_00915</name>
</gene>
<evidence type="ECO:0000313" key="3">
    <source>
        <dbReference type="Proteomes" id="UP000263273"/>
    </source>
</evidence>
<reference evidence="2 3" key="1">
    <citation type="journal article" date="2018" name="Nat. Biotechnol.">
        <title>A standardized bacterial taxonomy based on genome phylogeny substantially revises the tree of life.</title>
        <authorList>
            <person name="Parks D.H."/>
            <person name="Chuvochina M."/>
            <person name="Waite D.W."/>
            <person name="Rinke C."/>
            <person name="Skarshewski A."/>
            <person name="Chaumeil P.A."/>
            <person name="Hugenholtz P."/>
        </authorList>
    </citation>
    <scope>NUCLEOTIDE SEQUENCE [LARGE SCALE GENOMIC DNA]</scope>
    <source>
        <strain evidence="2">UBA10948</strain>
    </source>
</reference>
<dbReference type="SUPFAM" id="SSF56801">
    <property type="entry name" value="Acetyl-CoA synthetase-like"/>
    <property type="match status" value="1"/>
</dbReference>
<accession>A0A354YTG6</accession>
<dbReference type="AlphaFoldDB" id="A0A354YTG6"/>
<dbReference type="FunFam" id="3.30.300.30:FF:000019">
    <property type="entry name" value="Phenylacetate-coenzyme A ligase"/>
    <property type="match status" value="1"/>
</dbReference>